<keyword evidence="4" id="KW-0012">Acyltransferase</keyword>
<dbReference type="GO" id="GO:0016746">
    <property type="term" value="F:acyltransferase activity"/>
    <property type="evidence" value="ECO:0007669"/>
    <property type="project" value="UniProtKB-KW"/>
</dbReference>
<evidence type="ECO:0000256" key="2">
    <source>
        <dbReference type="ARBA" id="ARBA00022679"/>
    </source>
</evidence>
<organism evidence="5 6">
    <name type="scientific">Victivallis lenta</name>
    <dbReference type="NCBI Taxonomy" id="2606640"/>
    <lineage>
        <taxon>Bacteria</taxon>
        <taxon>Pseudomonadati</taxon>
        <taxon>Lentisphaerota</taxon>
        <taxon>Lentisphaeria</taxon>
        <taxon>Victivallales</taxon>
        <taxon>Victivallaceae</taxon>
        <taxon>Victivallis</taxon>
    </lineage>
</organism>
<protein>
    <submittedName>
        <fullName evidence="5">N-acetyltransferase</fullName>
    </submittedName>
</protein>
<dbReference type="AlphaFoldDB" id="A0A844FZW2"/>
<evidence type="ECO:0000256" key="3">
    <source>
        <dbReference type="ARBA" id="ARBA00022737"/>
    </source>
</evidence>
<evidence type="ECO:0000313" key="5">
    <source>
        <dbReference type="EMBL" id="MST96847.1"/>
    </source>
</evidence>
<keyword evidence="3" id="KW-0677">Repeat</keyword>
<keyword evidence="2 5" id="KW-0808">Transferase</keyword>
<keyword evidence="6" id="KW-1185">Reference proteome</keyword>
<dbReference type="InterPro" id="IPR011004">
    <property type="entry name" value="Trimer_LpxA-like_sf"/>
</dbReference>
<dbReference type="Proteomes" id="UP000435649">
    <property type="component" value="Unassembled WGS sequence"/>
</dbReference>
<comment type="similarity">
    <text evidence="1">Belongs to the transferase hexapeptide repeat family.</text>
</comment>
<evidence type="ECO:0000313" key="6">
    <source>
        <dbReference type="Proteomes" id="UP000435649"/>
    </source>
</evidence>
<dbReference type="PANTHER" id="PTHR43300">
    <property type="entry name" value="ACETYLTRANSFERASE"/>
    <property type="match status" value="1"/>
</dbReference>
<dbReference type="InterPro" id="IPR050179">
    <property type="entry name" value="Trans_hexapeptide_repeat"/>
</dbReference>
<proteinExistence type="inferred from homology"/>
<dbReference type="InterPro" id="IPR018357">
    <property type="entry name" value="Hexapep_transf_CS"/>
</dbReference>
<dbReference type="RefSeq" id="WP_154417607.1">
    <property type="nucleotide sequence ID" value="NZ_CALXOB010000030.1"/>
</dbReference>
<name>A0A844FZW2_9BACT</name>
<dbReference type="InterPro" id="IPR001451">
    <property type="entry name" value="Hexapep"/>
</dbReference>
<dbReference type="CDD" id="cd03358">
    <property type="entry name" value="LbH_WxcM_N_like"/>
    <property type="match status" value="1"/>
</dbReference>
<dbReference type="Gene3D" id="2.160.10.10">
    <property type="entry name" value="Hexapeptide repeat proteins"/>
    <property type="match status" value="1"/>
</dbReference>
<dbReference type="EMBL" id="VUNS01000006">
    <property type="protein sequence ID" value="MST96847.1"/>
    <property type="molecule type" value="Genomic_DNA"/>
</dbReference>
<accession>A0A844FZW2</accession>
<comment type="caution">
    <text evidence="5">The sequence shown here is derived from an EMBL/GenBank/DDBJ whole genome shotgun (WGS) entry which is preliminary data.</text>
</comment>
<dbReference type="PANTHER" id="PTHR43300:SF4">
    <property type="entry name" value="ACYL-[ACYL-CARRIER-PROTEIN]--UDP-N-ACETYLGLUCOSAMINE O-ACYLTRANSFERASE"/>
    <property type="match status" value="1"/>
</dbReference>
<evidence type="ECO:0000256" key="1">
    <source>
        <dbReference type="ARBA" id="ARBA00007274"/>
    </source>
</evidence>
<dbReference type="Pfam" id="PF00132">
    <property type="entry name" value="Hexapep"/>
    <property type="match status" value="3"/>
</dbReference>
<evidence type="ECO:0000256" key="4">
    <source>
        <dbReference type="ARBA" id="ARBA00023315"/>
    </source>
</evidence>
<sequence>MSDFFVHESAYVDEDVTIGSGTKIWHFCHVQSGARIGCGCILGQNVNIANDVAIGNNVKIQNNVAVYTGTVVEDDVFLGPSCVLTNVTNPRSQVKRHSLYERILIRRGASIGANATIVCGISIGRYAFIAAGAVVTRDVPDYAMIVGVPGRQTAWVSRHGHCLKNPDADGIMICPESGFRYREVAQGIVRCLDLDEEAPLPPELAVGKYTYDEFKEK</sequence>
<dbReference type="PROSITE" id="PS00101">
    <property type="entry name" value="HEXAPEP_TRANSFERASES"/>
    <property type="match status" value="1"/>
</dbReference>
<reference evidence="5 6" key="1">
    <citation type="submission" date="2019-08" db="EMBL/GenBank/DDBJ databases">
        <title>In-depth cultivation of the pig gut microbiome towards novel bacterial diversity and tailored functional studies.</title>
        <authorList>
            <person name="Wylensek D."/>
            <person name="Hitch T.C.A."/>
            <person name="Clavel T."/>
        </authorList>
    </citation>
    <scope>NUCLEOTIDE SEQUENCE [LARGE SCALE GENOMIC DNA]</scope>
    <source>
        <strain evidence="5 6">BBE-744-WT-12</strain>
    </source>
</reference>
<gene>
    <name evidence="5" type="ORF">FYJ85_07275</name>
</gene>
<dbReference type="SUPFAM" id="SSF51161">
    <property type="entry name" value="Trimeric LpxA-like enzymes"/>
    <property type="match status" value="1"/>
</dbReference>